<name>A0A8H5GL83_9AGAR</name>
<dbReference type="CDD" id="cd03044">
    <property type="entry name" value="GST_N_EF1Bgamma"/>
    <property type="match status" value="1"/>
</dbReference>
<dbReference type="SMART" id="SM00360">
    <property type="entry name" value="RRM"/>
    <property type="match status" value="1"/>
</dbReference>
<dbReference type="CDD" id="cd12291">
    <property type="entry name" value="RRM1_La"/>
    <property type="match status" value="1"/>
</dbReference>
<feature type="compositionally biased region" description="Gly residues" evidence="6">
    <location>
        <begin position="884"/>
        <end position="894"/>
    </location>
</feature>
<evidence type="ECO:0000313" key="13">
    <source>
        <dbReference type="EMBL" id="KAF5366765.1"/>
    </source>
</evidence>
<dbReference type="PRINTS" id="PR00302">
    <property type="entry name" value="LUPUSLA"/>
</dbReference>
<dbReference type="GO" id="GO:0005634">
    <property type="term" value="C:nucleus"/>
    <property type="evidence" value="ECO:0007669"/>
    <property type="project" value="InterPro"/>
</dbReference>
<dbReference type="PROSITE" id="PS51939">
    <property type="entry name" value="XRRM"/>
    <property type="match status" value="1"/>
</dbReference>
<dbReference type="InterPro" id="IPR036390">
    <property type="entry name" value="WH_DNA-bd_sf"/>
</dbReference>
<evidence type="ECO:0000256" key="4">
    <source>
        <dbReference type="PROSITE-ProRule" id="PRU00332"/>
    </source>
</evidence>
<dbReference type="GO" id="GO:0003746">
    <property type="term" value="F:translation elongation factor activity"/>
    <property type="evidence" value="ECO:0007669"/>
    <property type="project" value="UniProtKB-UniRule"/>
</dbReference>
<feature type="domain" description="EF-1-gamma C-terminal" evidence="7">
    <location>
        <begin position="242"/>
        <end position="401"/>
    </location>
</feature>
<dbReference type="OrthoDB" id="439993at2759"/>
<dbReference type="InterPro" id="IPR010987">
    <property type="entry name" value="Glutathione-S-Trfase_C-like"/>
</dbReference>
<dbReference type="SUPFAM" id="SSF46785">
    <property type="entry name" value="Winged helix' DNA-binding domain"/>
    <property type="match status" value="1"/>
</dbReference>
<dbReference type="Pfam" id="PF02798">
    <property type="entry name" value="GST_N"/>
    <property type="match status" value="1"/>
</dbReference>
<dbReference type="InterPro" id="IPR006630">
    <property type="entry name" value="La_HTH"/>
</dbReference>
<organism evidence="13 14">
    <name type="scientific">Tetrapyrgos nigripes</name>
    <dbReference type="NCBI Taxonomy" id="182062"/>
    <lineage>
        <taxon>Eukaryota</taxon>
        <taxon>Fungi</taxon>
        <taxon>Dikarya</taxon>
        <taxon>Basidiomycota</taxon>
        <taxon>Agaricomycotina</taxon>
        <taxon>Agaricomycetes</taxon>
        <taxon>Agaricomycetidae</taxon>
        <taxon>Agaricales</taxon>
        <taxon>Marasmiineae</taxon>
        <taxon>Marasmiaceae</taxon>
        <taxon>Tetrapyrgos</taxon>
    </lineage>
</organism>
<dbReference type="InterPro" id="IPR004046">
    <property type="entry name" value="GST_C"/>
</dbReference>
<dbReference type="Gene3D" id="3.40.30.10">
    <property type="entry name" value="Glutaredoxin"/>
    <property type="match status" value="1"/>
</dbReference>
<comment type="caution">
    <text evidence="13">The sequence shown here is derived from an EMBL/GenBank/DDBJ whole genome shotgun (WGS) entry which is preliminary data.</text>
</comment>
<evidence type="ECO:0000259" key="9">
    <source>
        <dbReference type="PROSITE" id="PS50404"/>
    </source>
</evidence>
<dbReference type="InterPro" id="IPR036433">
    <property type="entry name" value="EF1B_G_C_sf"/>
</dbReference>
<keyword evidence="14" id="KW-1185">Reference proteome</keyword>
<dbReference type="InterPro" id="IPR036249">
    <property type="entry name" value="Thioredoxin-like_sf"/>
</dbReference>
<feature type="domain" description="GST C-terminal" evidence="10">
    <location>
        <begin position="74"/>
        <end position="214"/>
    </location>
</feature>
<protein>
    <submittedName>
        <fullName evidence="13">Uncharacterized protein</fullName>
    </submittedName>
</protein>
<dbReference type="PROSITE" id="PS50040">
    <property type="entry name" value="EF1G_C"/>
    <property type="match status" value="1"/>
</dbReference>
<proteinExistence type="predicted"/>
<accession>A0A8H5GL83</accession>
<dbReference type="GO" id="GO:0003723">
    <property type="term" value="F:RNA binding"/>
    <property type="evidence" value="ECO:0007669"/>
    <property type="project" value="UniProtKB-UniRule"/>
</dbReference>
<evidence type="ECO:0000259" key="11">
    <source>
        <dbReference type="PROSITE" id="PS50961"/>
    </source>
</evidence>
<dbReference type="PROSITE" id="PS50961">
    <property type="entry name" value="HTH_LA"/>
    <property type="match status" value="1"/>
</dbReference>
<dbReference type="Pfam" id="PF05383">
    <property type="entry name" value="La"/>
    <property type="match status" value="1"/>
</dbReference>
<dbReference type="SMART" id="SM01183">
    <property type="entry name" value="EF1G"/>
    <property type="match status" value="1"/>
</dbReference>
<dbReference type="PROSITE" id="PS50102">
    <property type="entry name" value="RRM"/>
    <property type="match status" value="1"/>
</dbReference>
<dbReference type="Gene3D" id="1.10.10.10">
    <property type="entry name" value="Winged helix-like DNA-binding domain superfamily/Winged helix DNA-binding domain"/>
    <property type="match status" value="1"/>
</dbReference>
<sequence length="957" mass="105323">MSIKAAAAFGGVTLDEPTGYVHFETNRTPEFTAKFPSGKVPAFEGKDGAKLFEGYPVARYIASLAPNSGLLGHSPAEAAQVDAWSHLAEVELDVWSDIIRGITSGHIAYSKPIHTAALERQSRTLNTLEKHLSANTFFVGERITLADIFIAALIQRSVNLTIDAAVRANIPNVIRHLETIVNQPKLKEVYGPVEYIEKGIQFVPPKKEEKPKPAAAPKAEKKPKAKDDDEEDEPDVPPEPKAKNPLDDLPKSSFNLEDWKRAYSNKETRGAGGALEWLYENFDKEGFSLWRVDFKYNNELTQTFMSSNQVGGFFNRLEASRKYLFGSVGVLGKTNDSIISGALIIRGKDIEPVVNVAPDWESYTYSPIDLSDAAQKEFFEGALAWDLKVDGKEWADGKNGLGPRISNLEKDNLIFVEVKAVENGVAAPAPTTEEPKTTGGDVVMDDDEKERKGRARRQTCQLSRVLSKKSTVEFYFADSNLPYDKFMWQLHTKDKDHWVPIETVASFKRMREYSKDGIPWVTDALRESELLEVDETGTKVRRRSEVKEPQGQFERSVYAKGFGEEDPTLQSRLEKFLQGYGSTNEVRMRREQDKSFKGSVFVEFTEPSGVNAFLNADPKPSWDGKELLIMTKEAYCEMKIKEKGLTGKDAERKKGIMNKRAFNAFKTPVSQGGLLADGDVDMEDEGKPKIYLEYFGKKLLIHRDSSGNGKVKDEEVPYVKGASLKFEGVGDNFAWNDIKTPLKDLLEGKVPFIDYTRGQNSGLVGFHRELSDEDITAIRKAVRTINGNEITWSKIDEEEEKKFQIMRAQSSARNAWRNTQENGSGGRGGRGGARGARGGARGGGRGRGRGGKERGRGRGRGRGGFRGGDRSETNGKDKAAEGGDASGSGSGSGSADGNANANGTDDTRAGEKRKRAVEPDGGPDVGVRGQGAPPKIQLVAPPKKVKTETGELPSPSS</sequence>
<dbReference type="Gene3D" id="1.20.1050.10">
    <property type="match status" value="1"/>
</dbReference>
<dbReference type="Gene3D" id="3.30.70.330">
    <property type="match status" value="2"/>
</dbReference>
<feature type="compositionally biased region" description="Basic and acidic residues" evidence="6">
    <location>
        <begin position="206"/>
        <end position="227"/>
    </location>
</feature>
<dbReference type="PANTHER" id="PTHR43986:SF1">
    <property type="entry name" value="ELONGATION FACTOR 1-GAMMA"/>
    <property type="match status" value="1"/>
</dbReference>
<dbReference type="GO" id="GO:1990904">
    <property type="term" value="C:ribonucleoprotein complex"/>
    <property type="evidence" value="ECO:0007669"/>
    <property type="project" value="UniProtKB-UniRule"/>
</dbReference>
<dbReference type="GO" id="GO:0006396">
    <property type="term" value="P:RNA processing"/>
    <property type="evidence" value="ECO:0007669"/>
    <property type="project" value="InterPro"/>
</dbReference>
<dbReference type="Pfam" id="PF00647">
    <property type="entry name" value="EF1G"/>
    <property type="match status" value="1"/>
</dbReference>
<feature type="region of interest" description="Disordered" evidence="6">
    <location>
        <begin position="804"/>
        <end position="957"/>
    </location>
</feature>
<dbReference type="GO" id="GO:0005737">
    <property type="term" value="C:cytoplasm"/>
    <property type="evidence" value="ECO:0007669"/>
    <property type="project" value="TreeGrafter"/>
</dbReference>
<evidence type="ECO:0000259" key="10">
    <source>
        <dbReference type="PROSITE" id="PS50405"/>
    </source>
</evidence>
<dbReference type="SUPFAM" id="SSF52833">
    <property type="entry name" value="Thioredoxin-like"/>
    <property type="match status" value="1"/>
</dbReference>
<keyword evidence="2 4" id="KW-0694">RNA-binding</keyword>
<dbReference type="FunFam" id="3.30.70.1010:FF:000001">
    <property type="entry name" value="Elongation factor 1-gamma 1"/>
    <property type="match status" value="1"/>
</dbReference>
<dbReference type="PANTHER" id="PTHR43986">
    <property type="entry name" value="ELONGATION FACTOR 1-GAMMA"/>
    <property type="match status" value="1"/>
</dbReference>
<feature type="domain" description="XRRM" evidence="12">
    <location>
        <begin position="717"/>
        <end position="838"/>
    </location>
</feature>
<dbReference type="CDD" id="cd03181">
    <property type="entry name" value="GST_C_EF1Bgamma_like"/>
    <property type="match status" value="1"/>
</dbReference>
<feature type="domain" description="HTH La-type RNA-binding" evidence="11">
    <location>
        <begin position="458"/>
        <end position="550"/>
    </location>
</feature>
<dbReference type="AlphaFoldDB" id="A0A8H5GL83"/>
<keyword evidence="3 5" id="KW-0648">Protein biosynthesis</keyword>
<dbReference type="InterPro" id="IPR036388">
    <property type="entry name" value="WH-like_DNA-bd_sf"/>
</dbReference>
<gene>
    <name evidence="13" type="ORF">D9758_006474</name>
</gene>
<evidence type="ECO:0000259" key="12">
    <source>
        <dbReference type="PROSITE" id="PS51939"/>
    </source>
</evidence>
<dbReference type="InterPro" id="IPR014886">
    <property type="entry name" value="La_xRRM"/>
</dbReference>
<dbReference type="Pfam" id="PF08777">
    <property type="entry name" value="RRM_3"/>
    <property type="match status" value="1"/>
</dbReference>
<feature type="compositionally biased region" description="Basic and acidic residues" evidence="6">
    <location>
        <begin position="867"/>
        <end position="881"/>
    </location>
</feature>
<dbReference type="EMBL" id="JAACJM010000021">
    <property type="protein sequence ID" value="KAF5366765.1"/>
    <property type="molecule type" value="Genomic_DNA"/>
</dbReference>
<feature type="domain" description="GST N-terminal" evidence="9">
    <location>
        <begin position="1"/>
        <end position="69"/>
    </location>
</feature>
<dbReference type="InterPro" id="IPR002344">
    <property type="entry name" value="Lupus_La"/>
</dbReference>
<dbReference type="InterPro" id="IPR000504">
    <property type="entry name" value="RRM_dom"/>
</dbReference>
<feature type="compositionally biased region" description="Polar residues" evidence="6">
    <location>
        <begin position="807"/>
        <end position="822"/>
    </location>
</feature>
<dbReference type="PROSITE" id="PS50404">
    <property type="entry name" value="GST_NTER"/>
    <property type="match status" value="1"/>
</dbReference>
<evidence type="ECO:0000259" key="8">
    <source>
        <dbReference type="PROSITE" id="PS50102"/>
    </source>
</evidence>
<feature type="domain" description="RRM" evidence="8">
    <location>
        <begin position="555"/>
        <end position="641"/>
    </location>
</feature>
<evidence type="ECO:0000256" key="1">
    <source>
        <dbReference type="ARBA" id="ARBA00022768"/>
    </source>
</evidence>
<reference evidence="13 14" key="1">
    <citation type="journal article" date="2020" name="ISME J.">
        <title>Uncovering the hidden diversity of litter-decomposition mechanisms in mushroom-forming fungi.</title>
        <authorList>
            <person name="Floudas D."/>
            <person name="Bentzer J."/>
            <person name="Ahren D."/>
            <person name="Johansson T."/>
            <person name="Persson P."/>
            <person name="Tunlid A."/>
        </authorList>
    </citation>
    <scope>NUCLEOTIDE SEQUENCE [LARGE SCALE GENOMIC DNA]</scope>
    <source>
        <strain evidence="13 14">CBS 291.85</strain>
    </source>
</reference>
<keyword evidence="1 5" id="KW-0251">Elongation factor</keyword>
<dbReference type="SUPFAM" id="SSF47616">
    <property type="entry name" value="GST C-terminal domain-like"/>
    <property type="match status" value="1"/>
</dbReference>
<feature type="region of interest" description="Disordered" evidence="6">
    <location>
        <begin position="427"/>
        <end position="456"/>
    </location>
</feature>
<dbReference type="Proteomes" id="UP000559256">
    <property type="component" value="Unassembled WGS sequence"/>
</dbReference>
<dbReference type="InterPro" id="IPR012677">
    <property type="entry name" value="Nucleotide-bd_a/b_plait_sf"/>
</dbReference>
<feature type="region of interest" description="Disordered" evidence="6">
    <location>
        <begin position="206"/>
        <end position="251"/>
    </location>
</feature>
<dbReference type="InterPro" id="IPR001662">
    <property type="entry name" value="EF1B_G_C"/>
</dbReference>
<feature type="compositionally biased region" description="Low complexity" evidence="6">
    <location>
        <begin position="895"/>
        <end position="904"/>
    </location>
</feature>
<dbReference type="Gene3D" id="3.30.70.1010">
    <property type="entry name" value="Translation elongation factor EF1B, gamma chain, conserved domain"/>
    <property type="match status" value="1"/>
</dbReference>
<dbReference type="InterPro" id="IPR040079">
    <property type="entry name" value="Glutathione_S-Trfase"/>
</dbReference>
<dbReference type="InterPro" id="IPR036282">
    <property type="entry name" value="Glutathione-S-Trfase_C_sf"/>
</dbReference>
<feature type="compositionally biased region" description="Basic and acidic residues" evidence="6">
    <location>
        <begin position="238"/>
        <end position="250"/>
    </location>
</feature>
<dbReference type="Pfam" id="PF00043">
    <property type="entry name" value="GST_C"/>
    <property type="match status" value="1"/>
</dbReference>
<feature type="compositionally biased region" description="Gly residues" evidence="6">
    <location>
        <begin position="823"/>
        <end position="843"/>
    </location>
</feature>
<evidence type="ECO:0000256" key="3">
    <source>
        <dbReference type="ARBA" id="ARBA00022917"/>
    </source>
</evidence>
<evidence type="ECO:0000256" key="2">
    <source>
        <dbReference type="ARBA" id="ARBA00022884"/>
    </source>
</evidence>
<dbReference type="PROSITE" id="PS50405">
    <property type="entry name" value="GST_CTER"/>
    <property type="match status" value="1"/>
</dbReference>
<dbReference type="FunFam" id="1.20.1050.10:FF:000006">
    <property type="entry name" value="Elongation factor 1 gamma"/>
    <property type="match status" value="1"/>
</dbReference>
<dbReference type="CDD" id="cd08029">
    <property type="entry name" value="LA_like_fungal"/>
    <property type="match status" value="1"/>
</dbReference>
<dbReference type="SUPFAM" id="SSF89942">
    <property type="entry name" value="eEF1-gamma domain"/>
    <property type="match status" value="1"/>
</dbReference>
<dbReference type="SFLD" id="SFLDS00019">
    <property type="entry name" value="Glutathione_Transferase_(cytos"/>
    <property type="match status" value="1"/>
</dbReference>
<dbReference type="InterPro" id="IPR035979">
    <property type="entry name" value="RBD_domain_sf"/>
</dbReference>
<evidence type="ECO:0000259" key="7">
    <source>
        <dbReference type="PROSITE" id="PS50040"/>
    </source>
</evidence>
<evidence type="ECO:0000256" key="6">
    <source>
        <dbReference type="SAM" id="MobiDB-lite"/>
    </source>
</evidence>
<evidence type="ECO:0000256" key="5">
    <source>
        <dbReference type="PROSITE-ProRule" id="PRU00519"/>
    </source>
</evidence>
<dbReference type="SMART" id="SM00715">
    <property type="entry name" value="LA"/>
    <property type="match status" value="1"/>
</dbReference>
<dbReference type="InterPro" id="IPR004045">
    <property type="entry name" value="Glutathione_S-Trfase_N"/>
</dbReference>
<evidence type="ECO:0000313" key="14">
    <source>
        <dbReference type="Proteomes" id="UP000559256"/>
    </source>
</evidence>
<dbReference type="InterPro" id="IPR050802">
    <property type="entry name" value="EF-GSTs"/>
</dbReference>
<dbReference type="SUPFAM" id="SSF54928">
    <property type="entry name" value="RNA-binding domain, RBD"/>
    <property type="match status" value="1"/>
</dbReference>